<evidence type="ECO:0000313" key="2">
    <source>
        <dbReference type="Proteomes" id="UP001213000"/>
    </source>
</evidence>
<proteinExistence type="predicted"/>
<organism evidence="1 2">
    <name type="scientific">Leucocoprinus birnbaumii</name>
    <dbReference type="NCBI Taxonomy" id="56174"/>
    <lineage>
        <taxon>Eukaryota</taxon>
        <taxon>Fungi</taxon>
        <taxon>Dikarya</taxon>
        <taxon>Basidiomycota</taxon>
        <taxon>Agaricomycotina</taxon>
        <taxon>Agaricomycetes</taxon>
        <taxon>Agaricomycetidae</taxon>
        <taxon>Agaricales</taxon>
        <taxon>Agaricineae</taxon>
        <taxon>Agaricaceae</taxon>
        <taxon>Leucocoprinus</taxon>
    </lineage>
</organism>
<gene>
    <name evidence="1" type="ORF">NP233_g7311</name>
</gene>
<evidence type="ECO:0000313" key="1">
    <source>
        <dbReference type="EMBL" id="KAJ3565955.1"/>
    </source>
</evidence>
<name>A0AAD5VPK6_9AGAR</name>
<comment type="caution">
    <text evidence="1">The sequence shown here is derived from an EMBL/GenBank/DDBJ whole genome shotgun (WGS) entry which is preliminary data.</text>
</comment>
<dbReference type="Proteomes" id="UP001213000">
    <property type="component" value="Unassembled WGS sequence"/>
</dbReference>
<dbReference type="EMBL" id="JANIEX010000525">
    <property type="protein sequence ID" value="KAJ3565955.1"/>
    <property type="molecule type" value="Genomic_DNA"/>
</dbReference>
<keyword evidence="2" id="KW-1185">Reference proteome</keyword>
<sequence length="251" mass="28104">MSLTSRDGLFQVYVVDWSSYGLGGSKYFIITFRNRGAADLWWRKIEDWKKSASYGYPLRFSPQFYYSYSTAIAQWKTITDNSYDLAIGYRDVGAVPEITPLPPSIRTDYISGKSFCIRSRAKPDLFWSIVVTHSQTTDSHTVRLYLTKSNYPNRFIIERTEANSQGTVMVPGDKVTLRPVTSAGLGSSKLDVSAVQTIPTPNTAVPDSPAVFEFQFGHLTTTGGFFVNGDRDEDSRIIITTVVVKWVNNGS</sequence>
<protein>
    <submittedName>
        <fullName evidence="1">Uncharacterized protein</fullName>
    </submittedName>
</protein>
<accession>A0AAD5VPK6</accession>
<dbReference type="AlphaFoldDB" id="A0AAD5VPK6"/>
<reference evidence="1" key="1">
    <citation type="submission" date="2022-07" db="EMBL/GenBank/DDBJ databases">
        <title>Genome Sequence of Leucocoprinus birnbaumii.</title>
        <authorList>
            <person name="Buettner E."/>
        </authorList>
    </citation>
    <scope>NUCLEOTIDE SEQUENCE</scope>
    <source>
        <strain evidence="1">VT141</strain>
    </source>
</reference>